<name>A0A292PZI7_9PEZI</name>
<dbReference type="AlphaFoldDB" id="A0A292PZI7"/>
<dbReference type="PANTHER" id="PTHR21660:SF9">
    <property type="entry name" value="THIOESTERASE DOMAIN-CONTAINING PROTEIN"/>
    <property type="match status" value="1"/>
</dbReference>
<dbReference type="EMBL" id="LN891003">
    <property type="protein sequence ID" value="CUS12135.1"/>
    <property type="molecule type" value="Genomic_DNA"/>
</dbReference>
<dbReference type="CDD" id="cd03443">
    <property type="entry name" value="PaaI_thioesterase"/>
    <property type="match status" value="1"/>
</dbReference>
<dbReference type="InterPro" id="IPR029069">
    <property type="entry name" value="HotDog_dom_sf"/>
</dbReference>
<dbReference type="InterPro" id="IPR039298">
    <property type="entry name" value="ACOT13"/>
</dbReference>
<proteinExistence type="inferred from homology"/>
<evidence type="ECO:0000313" key="4">
    <source>
        <dbReference type="Proteomes" id="UP001412239"/>
    </source>
</evidence>
<dbReference type="Proteomes" id="UP001412239">
    <property type="component" value="Unassembled WGS sequence"/>
</dbReference>
<gene>
    <name evidence="3" type="ORF">GSTUAT00003783001</name>
</gene>
<reference evidence="3" key="1">
    <citation type="submission" date="2015-10" db="EMBL/GenBank/DDBJ databases">
        <authorList>
            <person name="Regsiter A."/>
            <person name="william w."/>
        </authorList>
    </citation>
    <scope>NUCLEOTIDE SEQUENCE</scope>
    <source>
        <strain evidence="3">Montdore</strain>
    </source>
</reference>
<comment type="similarity">
    <text evidence="1">Belongs to the thioesterase PaaI family.</text>
</comment>
<dbReference type="SUPFAM" id="SSF54637">
    <property type="entry name" value="Thioesterase/thiol ester dehydrase-isomerase"/>
    <property type="match status" value="1"/>
</dbReference>
<dbReference type="Pfam" id="PF03061">
    <property type="entry name" value="4HBT"/>
    <property type="match status" value="1"/>
</dbReference>
<keyword evidence="4" id="KW-1185">Reference proteome</keyword>
<sequence>MASQTPWLSKALTPAEKIHSFFNNIDPNPETKIYDTTLRRDELTLLSAACAPAGTSTFEFTVAPSHTNRMGILHGGCAALIFDVCTTTALSPIAREGFWDYLGITRSLNISYFRPAPVGTVLLIRSEVVQAGRRLATIKGVISRKDDGKVCYTAEHLKVNIPVPSL</sequence>
<evidence type="ECO:0000313" key="3">
    <source>
        <dbReference type="EMBL" id="CUS12135.1"/>
    </source>
</evidence>
<accession>A0A292PZI7</accession>
<feature type="domain" description="Thioesterase" evidence="2">
    <location>
        <begin position="70"/>
        <end position="151"/>
    </location>
</feature>
<organism evidence="3 4">
    <name type="scientific">Tuber aestivum</name>
    <name type="common">summer truffle</name>
    <dbReference type="NCBI Taxonomy" id="59557"/>
    <lineage>
        <taxon>Eukaryota</taxon>
        <taxon>Fungi</taxon>
        <taxon>Dikarya</taxon>
        <taxon>Ascomycota</taxon>
        <taxon>Pezizomycotina</taxon>
        <taxon>Pezizomycetes</taxon>
        <taxon>Pezizales</taxon>
        <taxon>Tuberaceae</taxon>
        <taxon>Tuber</taxon>
    </lineage>
</organism>
<dbReference type="PANTHER" id="PTHR21660">
    <property type="entry name" value="THIOESTERASE SUPERFAMILY MEMBER-RELATED"/>
    <property type="match status" value="1"/>
</dbReference>
<protein>
    <recommendedName>
        <fullName evidence="2">Thioesterase domain-containing protein</fullName>
    </recommendedName>
</protein>
<dbReference type="GO" id="GO:0047617">
    <property type="term" value="F:fatty acyl-CoA hydrolase activity"/>
    <property type="evidence" value="ECO:0007669"/>
    <property type="project" value="InterPro"/>
</dbReference>
<evidence type="ECO:0000256" key="1">
    <source>
        <dbReference type="ARBA" id="ARBA00008324"/>
    </source>
</evidence>
<dbReference type="Gene3D" id="3.10.129.10">
    <property type="entry name" value="Hotdog Thioesterase"/>
    <property type="match status" value="1"/>
</dbReference>
<evidence type="ECO:0000259" key="2">
    <source>
        <dbReference type="Pfam" id="PF03061"/>
    </source>
</evidence>
<dbReference type="InterPro" id="IPR006683">
    <property type="entry name" value="Thioestr_dom"/>
</dbReference>